<dbReference type="InterPro" id="IPR029068">
    <property type="entry name" value="Glyas_Bleomycin-R_OHBP_Dase"/>
</dbReference>
<dbReference type="OrthoDB" id="6892799at2"/>
<keyword evidence="1" id="KW-0560">Oxidoreductase</keyword>
<dbReference type="Proteomes" id="UP000290287">
    <property type="component" value="Unassembled WGS sequence"/>
</dbReference>
<evidence type="ECO:0000313" key="2">
    <source>
        <dbReference type="Proteomes" id="UP000290287"/>
    </source>
</evidence>
<gene>
    <name evidence="1" type="ORF">CS022_04740</name>
</gene>
<keyword evidence="2" id="KW-1185">Reference proteome</keyword>
<proteinExistence type="predicted"/>
<accession>A0A4Q0YT36</accession>
<protein>
    <submittedName>
        <fullName evidence="1">Glyoxalase/bleomycin resistance/dioxygenase family protein</fullName>
    </submittedName>
</protein>
<dbReference type="AlphaFoldDB" id="A0A4Q0YT36"/>
<name>A0A4Q0YT36_9GAMM</name>
<sequence length="124" mass="13918">MKPTAILFHVPHVDQGIEWYKKAFPNAKFIYLPDLDFVALDSEGFSIEIIQGDNKVSAGKRGTVVYWSVQDFEEAVEHFLSLGGLMYRKPLILETGMGMCQIEDPFGNLIGLRGMVKNHQTAEA</sequence>
<dbReference type="GO" id="GO:0051213">
    <property type="term" value="F:dioxygenase activity"/>
    <property type="evidence" value="ECO:0007669"/>
    <property type="project" value="UniProtKB-KW"/>
</dbReference>
<dbReference type="Gene3D" id="3.10.180.10">
    <property type="entry name" value="2,3-Dihydroxybiphenyl 1,2-Dioxygenase, domain 1"/>
    <property type="match status" value="1"/>
</dbReference>
<dbReference type="RefSeq" id="WP_129121321.1">
    <property type="nucleotide sequence ID" value="NZ_PEIB01000003.1"/>
</dbReference>
<dbReference type="EMBL" id="PEIB01000003">
    <property type="protein sequence ID" value="RXJ74356.1"/>
    <property type="molecule type" value="Genomic_DNA"/>
</dbReference>
<keyword evidence="1" id="KW-0223">Dioxygenase</keyword>
<dbReference type="SUPFAM" id="SSF54593">
    <property type="entry name" value="Glyoxalase/Bleomycin resistance protein/Dihydroxybiphenyl dioxygenase"/>
    <property type="match status" value="1"/>
</dbReference>
<organism evidence="1 2">
    <name type="scientific">Veronia nyctiphanis</name>
    <dbReference type="NCBI Taxonomy" id="1278244"/>
    <lineage>
        <taxon>Bacteria</taxon>
        <taxon>Pseudomonadati</taxon>
        <taxon>Pseudomonadota</taxon>
        <taxon>Gammaproteobacteria</taxon>
        <taxon>Vibrionales</taxon>
        <taxon>Vibrionaceae</taxon>
        <taxon>Veronia</taxon>
    </lineage>
</organism>
<comment type="caution">
    <text evidence="1">The sequence shown here is derived from an EMBL/GenBank/DDBJ whole genome shotgun (WGS) entry which is preliminary data.</text>
</comment>
<reference evidence="1 2" key="1">
    <citation type="submission" date="2017-10" db="EMBL/GenBank/DDBJ databases">
        <title>Nyctiphanis sp. nov., isolated from the stomach of the euphausiid Nyctiphanes simplex (Hansen, 1911) in the Gulf of California.</title>
        <authorList>
            <person name="Gomez-Gil B."/>
            <person name="Aguilar-Mendez M."/>
            <person name="Lopez-Cortes A."/>
            <person name="Gomez-Gutierrez J."/>
            <person name="Roque A."/>
            <person name="Lang E."/>
            <person name="Gonzalez-Castillo A."/>
        </authorList>
    </citation>
    <scope>NUCLEOTIDE SEQUENCE [LARGE SCALE GENOMIC DNA]</scope>
    <source>
        <strain evidence="1 2">CAIM 600</strain>
    </source>
</reference>
<evidence type="ECO:0000313" key="1">
    <source>
        <dbReference type="EMBL" id="RXJ74356.1"/>
    </source>
</evidence>